<sequence>MAKLVAIVGTTGLQGGSVLETLHARGKYRLRALTRNPDSKHVASLKAKYPGVEWVHADLDDTASLGKAFQGADIVFGVTQFFQKDIMERVEQGDEDAEFNQGKNIIDAAIAAGVDSIVLSSIDSMKQLSHGKYTGVLHFEGKHKVEEYLTSQLDRVKGYFIYLGFYMENFVDFSRISPEDNKTIEFTVPLKPTTKLPLVDTANDTGPVVAYILEHPEECLGTVVEASGGYYEAQDMAKAFTEVTGKPARYVQIPYDSVGSDELSQMFQGQDEFGYYGGRTDFIERNKEINHTFTTPISFWRSRGWTGPSPK</sequence>
<dbReference type="EMBL" id="JANBTX010000238">
    <property type="protein sequence ID" value="KAJ2684056.1"/>
    <property type="molecule type" value="Genomic_DNA"/>
</dbReference>
<dbReference type="Proteomes" id="UP001151516">
    <property type="component" value="Unassembled WGS sequence"/>
</dbReference>
<keyword evidence="5" id="KW-1185">Reference proteome</keyword>
<protein>
    <recommendedName>
        <fullName evidence="3">NmrA-like domain-containing protein</fullName>
    </recommendedName>
</protein>
<accession>A0A9W8L2Q8</accession>
<evidence type="ECO:0000256" key="1">
    <source>
        <dbReference type="ARBA" id="ARBA00006328"/>
    </source>
</evidence>
<dbReference type="Gene3D" id="3.40.50.720">
    <property type="entry name" value="NAD(P)-binding Rossmann-like Domain"/>
    <property type="match status" value="1"/>
</dbReference>
<evidence type="ECO:0000313" key="4">
    <source>
        <dbReference type="EMBL" id="KAJ2684056.1"/>
    </source>
</evidence>
<evidence type="ECO:0000313" key="5">
    <source>
        <dbReference type="Proteomes" id="UP001151516"/>
    </source>
</evidence>
<dbReference type="InterPro" id="IPR051164">
    <property type="entry name" value="NmrA-like_oxidored"/>
</dbReference>
<dbReference type="AlphaFoldDB" id="A0A9W8L2Q8"/>
<evidence type="ECO:0000259" key="3">
    <source>
        <dbReference type="Pfam" id="PF05368"/>
    </source>
</evidence>
<dbReference type="InterPro" id="IPR036291">
    <property type="entry name" value="NAD(P)-bd_dom_sf"/>
</dbReference>
<dbReference type="Gene3D" id="3.90.25.10">
    <property type="entry name" value="UDP-galactose 4-epimerase, domain 1"/>
    <property type="match status" value="1"/>
</dbReference>
<name>A0A9W8L2Q8_9FUNG</name>
<gene>
    <name evidence="4" type="ORF">IWW39_005131</name>
</gene>
<dbReference type="PANTHER" id="PTHR42748">
    <property type="entry name" value="NITROGEN METABOLITE REPRESSION PROTEIN NMRA FAMILY MEMBER"/>
    <property type="match status" value="1"/>
</dbReference>
<keyword evidence="2" id="KW-0521">NADP</keyword>
<dbReference type="SUPFAM" id="SSF51735">
    <property type="entry name" value="NAD(P)-binding Rossmann-fold domains"/>
    <property type="match status" value="1"/>
</dbReference>
<evidence type="ECO:0000256" key="2">
    <source>
        <dbReference type="ARBA" id="ARBA00022857"/>
    </source>
</evidence>
<reference evidence="4" key="1">
    <citation type="submission" date="2022-07" db="EMBL/GenBank/DDBJ databases">
        <title>Phylogenomic reconstructions and comparative analyses of Kickxellomycotina fungi.</title>
        <authorList>
            <person name="Reynolds N.K."/>
            <person name="Stajich J.E."/>
            <person name="Barry K."/>
            <person name="Grigoriev I.V."/>
            <person name="Crous P."/>
            <person name="Smith M.E."/>
        </authorList>
    </citation>
    <scope>NUCLEOTIDE SEQUENCE</scope>
    <source>
        <strain evidence="4">CBS 109367</strain>
    </source>
</reference>
<comment type="caution">
    <text evidence="4">The sequence shown here is derived from an EMBL/GenBank/DDBJ whole genome shotgun (WGS) entry which is preliminary data.</text>
</comment>
<dbReference type="GO" id="GO:0005634">
    <property type="term" value="C:nucleus"/>
    <property type="evidence" value="ECO:0007669"/>
    <property type="project" value="TreeGrafter"/>
</dbReference>
<dbReference type="CDD" id="cd05251">
    <property type="entry name" value="NmrA_like_SDR_a"/>
    <property type="match status" value="1"/>
</dbReference>
<comment type="similarity">
    <text evidence="1">Belongs to the NmrA-type oxidoreductase family.</text>
</comment>
<organism evidence="4 5">
    <name type="scientific">Coemansia spiralis</name>
    <dbReference type="NCBI Taxonomy" id="417178"/>
    <lineage>
        <taxon>Eukaryota</taxon>
        <taxon>Fungi</taxon>
        <taxon>Fungi incertae sedis</taxon>
        <taxon>Zoopagomycota</taxon>
        <taxon>Kickxellomycotina</taxon>
        <taxon>Kickxellomycetes</taxon>
        <taxon>Kickxellales</taxon>
        <taxon>Kickxellaceae</taxon>
        <taxon>Coemansia</taxon>
    </lineage>
</organism>
<dbReference type="PANTHER" id="PTHR42748:SF7">
    <property type="entry name" value="NMRA LIKE REDOX SENSOR 1-RELATED"/>
    <property type="match status" value="1"/>
</dbReference>
<dbReference type="Pfam" id="PF05368">
    <property type="entry name" value="NmrA"/>
    <property type="match status" value="1"/>
</dbReference>
<dbReference type="OrthoDB" id="3358371at2759"/>
<proteinExistence type="inferred from homology"/>
<dbReference type="InterPro" id="IPR008030">
    <property type="entry name" value="NmrA-like"/>
</dbReference>
<feature type="domain" description="NmrA-like" evidence="3">
    <location>
        <begin position="2"/>
        <end position="288"/>
    </location>
</feature>